<dbReference type="PROSITE" id="PS00330">
    <property type="entry name" value="HEMOLYSIN_CALCIUM"/>
    <property type="match status" value="2"/>
</dbReference>
<reference evidence="3" key="1">
    <citation type="submission" date="2017-04" db="EMBL/GenBank/DDBJ databases">
        <title>Genome deletions in a multicellular cyanobacterial endosymbiont for morphological adaptation in marine diatoms.</title>
        <authorList>
            <person name="Wang Y."/>
            <person name="Gao H."/>
            <person name="Li R."/>
            <person name="Xu X."/>
        </authorList>
    </citation>
    <scope>NUCLEOTIDE SEQUENCE</scope>
    <source>
        <strain evidence="3">FACHB 800</strain>
    </source>
</reference>
<evidence type="ECO:0000313" key="3">
    <source>
        <dbReference type="EMBL" id="QXE26038.1"/>
    </source>
</evidence>
<evidence type="ECO:0000256" key="1">
    <source>
        <dbReference type="ARBA" id="ARBA00004613"/>
    </source>
</evidence>
<dbReference type="Gene3D" id="2.150.10.10">
    <property type="entry name" value="Serralysin-like metalloprotease, C-terminal"/>
    <property type="match status" value="4"/>
</dbReference>
<dbReference type="EMBL" id="CP021056">
    <property type="protein sequence ID" value="QXE26038.1"/>
    <property type="molecule type" value="Genomic_DNA"/>
</dbReference>
<keyword evidence="4" id="KW-1185">Reference proteome</keyword>
<dbReference type="Proteomes" id="UP000683511">
    <property type="component" value="Chromosome"/>
</dbReference>
<evidence type="ECO:0000256" key="2">
    <source>
        <dbReference type="ARBA" id="ARBA00022525"/>
    </source>
</evidence>
<dbReference type="InterPro" id="IPR011049">
    <property type="entry name" value="Serralysin-like_metalloprot_C"/>
</dbReference>
<evidence type="ECO:0000313" key="4">
    <source>
        <dbReference type="Proteomes" id="UP000683511"/>
    </source>
</evidence>
<dbReference type="SUPFAM" id="SSF51120">
    <property type="entry name" value="beta-Roll"/>
    <property type="match status" value="3"/>
</dbReference>
<dbReference type="KEGG" id="rsin:B6N60_04765"/>
<gene>
    <name evidence="3" type="ORF">B6N60_04765</name>
</gene>
<organism evidence="3 4">
    <name type="scientific">Richelia sinica FACHB-800</name>
    <dbReference type="NCBI Taxonomy" id="1357546"/>
    <lineage>
        <taxon>Bacteria</taxon>
        <taxon>Bacillati</taxon>
        <taxon>Cyanobacteriota</taxon>
        <taxon>Cyanophyceae</taxon>
        <taxon>Nostocales</taxon>
        <taxon>Nostocaceae</taxon>
        <taxon>Richelia</taxon>
    </lineage>
</organism>
<dbReference type="AlphaFoldDB" id="A0A975Y773"/>
<sequence length="457" mass="46775">MAIINGTNNDETLLGTTENDIINGFAGNDNISGAGGNDTLFGGFGVNILDGGIGIDTASYAGSSNNVIASLETRTATFFGGSDSFFNIENLAGSNNDDILTGDNGANTLDGSFGNDFLFGRAGNDRLLGGAGSDVLKGEIGNDVLLGGDGVDLLEGGDDSDLLKGDKGNDTMIGGNGNDAFEWVDGDGSDIIQGDAGSDNLLFNGSATQGDQISLSQVGAEILLQRTNLTPVTLRTQSIETFNAINGLGGDDLLTVSNLSLSSGVSFIQFTGGDGNDRLVVSSTSSVFNAGGGNGNDALSGGNNNDQLFGDQGNDILAGGFGNDLLTGATGTNLGRGEIDVLVGGAGRDTFVLNNFYDDGNIIADGDAINFFNGIDGTGDFARIIDFKAGEDIIRLSGSRSNYQLKAITNSLQGGSSTQDIGIFKNTGFLQPLELIGIVQDAPGILNLNNTTQFTFF</sequence>
<dbReference type="Pfam" id="PF00353">
    <property type="entry name" value="HemolysinCabind"/>
    <property type="match status" value="5"/>
</dbReference>
<comment type="subcellular location">
    <subcellularLocation>
        <location evidence="1">Secreted</location>
    </subcellularLocation>
</comment>
<dbReference type="PANTHER" id="PTHR38340">
    <property type="entry name" value="S-LAYER PROTEIN"/>
    <property type="match status" value="1"/>
</dbReference>
<dbReference type="RefSeq" id="WP_190608478.1">
    <property type="nucleotide sequence ID" value="NZ_CP021056.1"/>
</dbReference>
<name>A0A975Y773_9NOST</name>
<dbReference type="InterPro" id="IPR018511">
    <property type="entry name" value="Hemolysin-typ_Ca-bd_CS"/>
</dbReference>
<dbReference type="InterPro" id="IPR050557">
    <property type="entry name" value="RTX_toxin/Mannuronan_C5-epim"/>
</dbReference>
<dbReference type="GO" id="GO:0005509">
    <property type="term" value="F:calcium ion binding"/>
    <property type="evidence" value="ECO:0007669"/>
    <property type="project" value="InterPro"/>
</dbReference>
<protein>
    <submittedName>
        <fullName evidence="3">Hemolysin-type calcium-binding repeat protein</fullName>
    </submittedName>
</protein>
<proteinExistence type="predicted"/>
<dbReference type="GO" id="GO:0005576">
    <property type="term" value="C:extracellular region"/>
    <property type="evidence" value="ECO:0007669"/>
    <property type="project" value="UniProtKB-SubCell"/>
</dbReference>
<accession>A0A975Y773</accession>
<dbReference type="PRINTS" id="PR00313">
    <property type="entry name" value="CABNDNGRPT"/>
</dbReference>
<dbReference type="InterPro" id="IPR001343">
    <property type="entry name" value="Hemolysn_Ca-bd"/>
</dbReference>
<keyword evidence="2" id="KW-0964">Secreted</keyword>
<dbReference type="PANTHER" id="PTHR38340:SF1">
    <property type="entry name" value="S-LAYER PROTEIN"/>
    <property type="match status" value="1"/>
</dbReference>